<name>A0ABD2PWZ0_9PLAT</name>
<comment type="similarity">
    <text evidence="16">Belongs to the sodium channel (TC 1.A.1.10) family.</text>
</comment>
<dbReference type="FunFam" id="1.10.287.70:FF:000046">
    <property type="entry name" value="Sodium channel protein"/>
    <property type="match status" value="1"/>
</dbReference>
<dbReference type="PRINTS" id="PR00170">
    <property type="entry name" value="NACHANNEL"/>
</dbReference>
<evidence type="ECO:0000259" key="18">
    <source>
        <dbReference type="Pfam" id="PF00520"/>
    </source>
</evidence>
<feature type="domain" description="Ion transport" evidence="18">
    <location>
        <begin position="639"/>
        <end position="892"/>
    </location>
</feature>
<evidence type="ECO:0000256" key="2">
    <source>
        <dbReference type="ARBA" id="ARBA00022448"/>
    </source>
</evidence>
<dbReference type="GO" id="GO:0001518">
    <property type="term" value="C:voltage-gated sodium channel complex"/>
    <property type="evidence" value="ECO:0007669"/>
    <property type="project" value="UniProtKB-UniRule"/>
</dbReference>
<dbReference type="EMBL" id="JBJKFK010001945">
    <property type="protein sequence ID" value="KAL3311945.1"/>
    <property type="molecule type" value="Genomic_DNA"/>
</dbReference>
<evidence type="ECO:0000256" key="12">
    <source>
        <dbReference type="ARBA" id="ARBA00023157"/>
    </source>
</evidence>
<feature type="transmembrane region" description="Helical" evidence="16">
    <location>
        <begin position="435"/>
        <end position="461"/>
    </location>
</feature>
<evidence type="ECO:0000256" key="1">
    <source>
        <dbReference type="ARBA" id="ARBA00004651"/>
    </source>
</evidence>
<evidence type="ECO:0000256" key="4">
    <source>
        <dbReference type="ARBA" id="ARBA00022475"/>
    </source>
</evidence>
<dbReference type="InterPro" id="IPR044564">
    <property type="entry name" value="Na_chnl_inactivation_gate"/>
</dbReference>
<dbReference type="InterPro" id="IPR027359">
    <property type="entry name" value="Volt_channel_dom_sf"/>
</dbReference>
<dbReference type="FunFam" id="1.20.120.350:FF:000059">
    <property type="entry name" value="Sodium channel protein"/>
    <property type="match status" value="1"/>
</dbReference>
<dbReference type="PANTHER" id="PTHR10037">
    <property type="entry name" value="VOLTAGE-GATED CATION CHANNEL CALCIUM AND SODIUM"/>
    <property type="match status" value="1"/>
</dbReference>
<evidence type="ECO:0000256" key="14">
    <source>
        <dbReference type="ARBA" id="ARBA00023201"/>
    </source>
</evidence>
<keyword evidence="3 16" id="KW-0894">Sodium channel</keyword>
<dbReference type="InterPro" id="IPR001696">
    <property type="entry name" value="Na_channel_asu"/>
</dbReference>
<feature type="transmembrane region" description="Helical" evidence="16">
    <location>
        <begin position="703"/>
        <end position="723"/>
    </location>
</feature>
<feature type="transmembrane region" description="Helical" evidence="16">
    <location>
        <begin position="673"/>
        <end position="691"/>
    </location>
</feature>
<keyword evidence="11 16" id="KW-0472">Membrane</keyword>
<reference evidence="19 20" key="1">
    <citation type="submission" date="2024-11" db="EMBL/GenBank/DDBJ databases">
        <title>Adaptive evolution of stress response genes in parasites aligns with host niche diversity.</title>
        <authorList>
            <person name="Hahn C."/>
            <person name="Resl P."/>
        </authorList>
    </citation>
    <scope>NUCLEOTIDE SEQUENCE [LARGE SCALE GENOMIC DNA]</scope>
    <source>
        <strain evidence="19">EGGRZ-B1_66</strain>
        <tissue evidence="19">Body</tissue>
    </source>
</reference>
<evidence type="ECO:0000256" key="3">
    <source>
        <dbReference type="ARBA" id="ARBA00022461"/>
    </source>
</evidence>
<accession>A0ABD2PWZ0</accession>
<dbReference type="Gene3D" id="1.20.120.350">
    <property type="entry name" value="Voltage-gated potassium channels. Chain C"/>
    <property type="match status" value="2"/>
</dbReference>
<keyword evidence="9 16" id="KW-0915">Sodium</keyword>
<dbReference type="GO" id="GO:0005272">
    <property type="term" value="F:sodium channel activity"/>
    <property type="evidence" value="ECO:0007669"/>
    <property type="project" value="UniProtKB-KW"/>
</dbReference>
<feature type="transmembrane region" description="Helical" evidence="16">
    <location>
        <begin position="349"/>
        <end position="368"/>
    </location>
</feature>
<evidence type="ECO:0000256" key="8">
    <source>
        <dbReference type="ARBA" id="ARBA00022989"/>
    </source>
</evidence>
<evidence type="ECO:0000256" key="17">
    <source>
        <dbReference type="SAM" id="MobiDB-lite"/>
    </source>
</evidence>
<sequence length="910" mass="104922">MNLLFAIIGRTLGALGNLTLVVIICIFVFAIVGMSLFGDAYKTPGEHPRLNFEDFPHSFMVVFRVLCGEWIESMWDCLRVTNGQPSCIIFFLVTMIFGNLVVLNLFLALLLSCFGTESLLQRENENPEPNKLQIAFERIYRAIIFTKIQLVKVFKMGICCLKNRLCPVRPEQSKNHSVPRENGTKMASPSKKSNQNSASMEATMSLLGLNQQKNENQNGQQNGIAGQKMELVSGVRENSIPSLASCTPRQSLHEIKTTQVEAEYWDQPDDCLPKCIQRILKPLLNPCMQSSLGRFYKWARNIAYSLVEHKYFEAFIIVMILLSSVTLVFEDKNLKKKPKLHVALDYLDKYFTIVFTLEMLIKWLAYGVRKYFKDAWCWLDFAIVMIALASFALTVLNPESNSSNMSSFKAMRTLRALRPLRAVSRWELMRIVVNALFQAIPAIFHVFLVIIVFWLIFSIMGMQLFGGKFRKCIATETNEALPANSFPNKTFCLQYEILHKNVSWRNSKINFDNVLNGYLALLQVATFKGWLEIMNNAVDIVDTDMQPIKNYRKANYFYFILFIIFGAFFTLNLFIGVIIDNFNVQKRKAGGSIEMFLTDEQKKYYNAMKKMSNTAPQKPIPRPRFRISRLAFDVVTNQKFDLFIMCIILLNTFIMCIEHHGQSEEFHKNLETINRMFIVIFVGEFLFKFIGQRWYYFKNYWNIFDFTIVIFSVVCWAVETIAIKMMDRLPISPTVVRIVRLFRIGRVLRLVKSARGIRTLLFALIVSLPALVNIGVLLFLVMFIYAIIGMSFFGNLRYSAGVTEDFNFETFYQAIIILFQISTSAGWNEVLEAIINDSEECNPENERPKRVDCANYTTGVLYIVSYLIISYLVIVNMYIAVILENFSQATEDVKQGLTQDDFDQFYEVCF</sequence>
<keyword evidence="13" id="KW-0325">Glycoprotein</keyword>
<keyword evidence="20" id="KW-1185">Reference proteome</keyword>
<feature type="domain" description="Ion transport" evidence="18">
    <location>
        <begin position="3"/>
        <end position="116"/>
    </location>
</feature>
<keyword evidence="15 16" id="KW-0407">Ion channel</keyword>
<evidence type="ECO:0000256" key="16">
    <source>
        <dbReference type="RuleBase" id="RU361132"/>
    </source>
</evidence>
<feature type="transmembrane region" description="Helical" evidence="16">
    <location>
        <begin position="311"/>
        <end position="329"/>
    </location>
</feature>
<evidence type="ECO:0000256" key="13">
    <source>
        <dbReference type="ARBA" id="ARBA00023180"/>
    </source>
</evidence>
<keyword evidence="4" id="KW-1003">Cell membrane</keyword>
<evidence type="ECO:0000313" key="19">
    <source>
        <dbReference type="EMBL" id="KAL3311945.1"/>
    </source>
</evidence>
<dbReference type="InterPro" id="IPR005821">
    <property type="entry name" value="Ion_trans_dom"/>
</dbReference>
<dbReference type="Proteomes" id="UP001626550">
    <property type="component" value="Unassembled WGS sequence"/>
</dbReference>
<evidence type="ECO:0000256" key="5">
    <source>
        <dbReference type="ARBA" id="ARBA00022692"/>
    </source>
</evidence>
<dbReference type="SUPFAM" id="SSF81324">
    <property type="entry name" value="Voltage-gated potassium channels"/>
    <property type="match status" value="2"/>
</dbReference>
<keyword evidence="6" id="KW-0677">Repeat</keyword>
<evidence type="ECO:0000256" key="10">
    <source>
        <dbReference type="ARBA" id="ARBA00023065"/>
    </source>
</evidence>
<evidence type="ECO:0000313" key="20">
    <source>
        <dbReference type="Proteomes" id="UP001626550"/>
    </source>
</evidence>
<comment type="caution">
    <text evidence="19">The sequence shown here is derived from an EMBL/GenBank/DDBJ whole genome shotgun (WGS) entry which is preliminary data.</text>
</comment>
<keyword evidence="12" id="KW-1015">Disulfide bond</keyword>
<keyword evidence="10 16" id="KW-0406">Ion transport</keyword>
<feature type="transmembrane region" description="Helical" evidence="16">
    <location>
        <begin position="860"/>
        <end position="883"/>
    </location>
</feature>
<keyword evidence="8 16" id="KW-1133">Transmembrane helix</keyword>
<evidence type="ECO:0000256" key="15">
    <source>
        <dbReference type="ARBA" id="ARBA00023303"/>
    </source>
</evidence>
<keyword evidence="7 16" id="KW-0851">Voltage-gated channel</keyword>
<dbReference type="PANTHER" id="PTHR10037:SF288">
    <property type="entry name" value="SODIUM CHANNEL PROTEIN PARA"/>
    <property type="match status" value="1"/>
</dbReference>
<feature type="region of interest" description="Disordered" evidence="17">
    <location>
        <begin position="170"/>
        <end position="199"/>
    </location>
</feature>
<evidence type="ECO:0000256" key="11">
    <source>
        <dbReference type="ARBA" id="ARBA00023136"/>
    </source>
</evidence>
<dbReference type="AlphaFoldDB" id="A0ABD2PWZ0"/>
<feature type="transmembrane region" description="Helical" evidence="16">
    <location>
        <begin position="88"/>
        <end position="114"/>
    </location>
</feature>
<dbReference type="FunFam" id="1.10.287.70:FF:000001">
    <property type="entry name" value="Sodium channel protein"/>
    <property type="match status" value="1"/>
</dbReference>
<keyword evidence="2 16" id="KW-0813">Transport</keyword>
<feature type="transmembrane region" description="Helical" evidence="16">
    <location>
        <begin position="375"/>
        <end position="396"/>
    </location>
</feature>
<keyword evidence="5 16" id="KW-0812">Transmembrane</keyword>
<comment type="function">
    <text evidence="16">Mediates the voltage-dependent sodium ion permeability of excitable membranes. Assuming opened or closed conformations in response to the voltage difference across the membrane, the protein forms a sodium-selective channel through which Na(+) ions may pass in accordance with their electrochemical gradient.</text>
</comment>
<dbReference type="CDD" id="cd13433">
    <property type="entry name" value="Na_channel_gate"/>
    <property type="match status" value="1"/>
</dbReference>
<dbReference type="Gene3D" id="1.10.287.70">
    <property type="match status" value="3"/>
</dbReference>
<feature type="transmembrane region" description="Helical" evidence="16">
    <location>
        <begin position="12"/>
        <end position="37"/>
    </location>
</feature>
<feature type="transmembrane region" description="Helical" evidence="16">
    <location>
        <begin position="759"/>
        <end position="788"/>
    </location>
</feature>
<feature type="transmembrane region" description="Helical" evidence="16">
    <location>
        <begin position="642"/>
        <end position="661"/>
    </location>
</feature>
<evidence type="ECO:0000256" key="9">
    <source>
        <dbReference type="ARBA" id="ARBA00023053"/>
    </source>
</evidence>
<comment type="subcellular location">
    <subcellularLocation>
        <location evidence="1 16">Cell membrane</location>
        <topology evidence="1 16">Multi-pass membrane protein</topology>
    </subcellularLocation>
</comment>
<feature type="domain" description="Ion transport" evidence="18">
    <location>
        <begin position="309"/>
        <end position="589"/>
    </location>
</feature>
<evidence type="ECO:0000256" key="7">
    <source>
        <dbReference type="ARBA" id="ARBA00022882"/>
    </source>
</evidence>
<evidence type="ECO:0000256" key="6">
    <source>
        <dbReference type="ARBA" id="ARBA00022737"/>
    </source>
</evidence>
<dbReference type="FunFam" id="1.20.120.350:FF:000003">
    <property type="entry name" value="Voltage-dependent sodium channel"/>
    <property type="match status" value="1"/>
</dbReference>
<comment type="caution">
    <text evidence="16">Lacks conserved residue(s) required for the propagation of feature annotation.</text>
</comment>
<organism evidence="19 20">
    <name type="scientific">Cichlidogyrus casuarinus</name>
    <dbReference type="NCBI Taxonomy" id="1844966"/>
    <lineage>
        <taxon>Eukaryota</taxon>
        <taxon>Metazoa</taxon>
        <taxon>Spiralia</taxon>
        <taxon>Lophotrochozoa</taxon>
        <taxon>Platyhelminthes</taxon>
        <taxon>Monogenea</taxon>
        <taxon>Monopisthocotylea</taxon>
        <taxon>Dactylogyridea</taxon>
        <taxon>Ancyrocephalidae</taxon>
        <taxon>Cichlidogyrus</taxon>
    </lineage>
</organism>
<dbReference type="Pfam" id="PF00520">
    <property type="entry name" value="Ion_trans"/>
    <property type="match status" value="3"/>
</dbReference>
<feature type="compositionally biased region" description="Polar residues" evidence="17">
    <location>
        <begin position="185"/>
        <end position="199"/>
    </location>
</feature>
<feature type="transmembrane region" description="Helical" evidence="16">
    <location>
        <begin position="556"/>
        <end position="579"/>
    </location>
</feature>
<gene>
    <name evidence="19" type="primary">SCN9A</name>
    <name evidence="19" type="ORF">Ciccas_009472</name>
</gene>
<protein>
    <recommendedName>
        <fullName evidence="16">Sodium channel protein</fullName>
    </recommendedName>
</protein>
<keyword evidence="14 16" id="KW-0739">Sodium transport</keyword>
<proteinExistence type="inferred from homology"/>
<feature type="compositionally biased region" description="Basic and acidic residues" evidence="17">
    <location>
        <begin position="171"/>
        <end position="183"/>
    </location>
</feature>
<dbReference type="InterPro" id="IPR043203">
    <property type="entry name" value="VGCC_Ca_Na"/>
</dbReference>